<accession>A0A6C0DTR2</accession>
<feature type="transmembrane region" description="Helical" evidence="1">
    <location>
        <begin position="21"/>
        <end position="40"/>
    </location>
</feature>
<protein>
    <submittedName>
        <fullName evidence="2">Uncharacterized protein</fullName>
    </submittedName>
</protein>
<keyword evidence="1" id="KW-0472">Membrane</keyword>
<reference evidence="2" key="1">
    <citation type="journal article" date="2020" name="Nature">
        <title>Giant virus diversity and host interactions through global metagenomics.</title>
        <authorList>
            <person name="Schulz F."/>
            <person name="Roux S."/>
            <person name="Paez-Espino D."/>
            <person name="Jungbluth S."/>
            <person name="Walsh D.A."/>
            <person name="Denef V.J."/>
            <person name="McMahon K.D."/>
            <person name="Konstantinidis K.T."/>
            <person name="Eloe-Fadrosh E.A."/>
            <person name="Kyrpides N.C."/>
            <person name="Woyke T."/>
        </authorList>
    </citation>
    <scope>NUCLEOTIDE SEQUENCE</scope>
    <source>
        <strain evidence="2">GVMAG-M-3300023174-57</strain>
    </source>
</reference>
<keyword evidence="1" id="KW-1133">Transmembrane helix</keyword>
<sequence length="86" mass="9606">MSTDCTTLDRLRGPKILDMSIFDWVTSLAAATLVGWLFGITGGAHWVLFILAWILFGVVTHYAFGVKTMLGYYLGLNTKPLRNKHC</sequence>
<feature type="transmembrane region" description="Helical" evidence="1">
    <location>
        <begin position="46"/>
        <end position="64"/>
    </location>
</feature>
<evidence type="ECO:0000256" key="1">
    <source>
        <dbReference type="SAM" id="Phobius"/>
    </source>
</evidence>
<name>A0A6C0DTR2_9ZZZZ</name>
<evidence type="ECO:0000313" key="2">
    <source>
        <dbReference type="EMBL" id="QHT19449.1"/>
    </source>
</evidence>
<keyword evidence="1" id="KW-0812">Transmembrane</keyword>
<dbReference type="EMBL" id="MN739666">
    <property type="protein sequence ID" value="QHT19449.1"/>
    <property type="molecule type" value="Genomic_DNA"/>
</dbReference>
<proteinExistence type="predicted"/>
<organism evidence="2">
    <name type="scientific">viral metagenome</name>
    <dbReference type="NCBI Taxonomy" id="1070528"/>
    <lineage>
        <taxon>unclassified sequences</taxon>
        <taxon>metagenomes</taxon>
        <taxon>organismal metagenomes</taxon>
    </lineage>
</organism>
<dbReference type="AlphaFoldDB" id="A0A6C0DTR2"/>